<dbReference type="SUPFAM" id="SSF159594">
    <property type="entry name" value="XCC0632-like"/>
    <property type="match status" value="1"/>
</dbReference>
<protein>
    <submittedName>
        <fullName evidence="2">ABC-type transport auxiliary lipoprotein family protein</fullName>
    </submittedName>
</protein>
<organism evidence="2 3">
    <name type="scientific">Phenylobacterium ferrooxidans</name>
    <dbReference type="NCBI Taxonomy" id="2982689"/>
    <lineage>
        <taxon>Bacteria</taxon>
        <taxon>Pseudomonadati</taxon>
        <taxon>Pseudomonadota</taxon>
        <taxon>Alphaproteobacteria</taxon>
        <taxon>Caulobacterales</taxon>
        <taxon>Caulobacteraceae</taxon>
        <taxon>Phenylobacterium</taxon>
    </lineage>
</organism>
<evidence type="ECO:0000313" key="3">
    <source>
        <dbReference type="Proteomes" id="UP001598130"/>
    </source>
</evidence>
<proteinExistence type="predicted"/>
<sequence length="213" mass="22899">MTRLQRLIRLSAVALTAVALSGCISLFPKSKPANLYRFDYLMPAEAASPPRASGEKFGVLKLSNEFNKAAAGDRIMTVTAGSDVAYIAEARWVSPASVLFDEAVSRAFDQDGRSARLISRGEIGQSDYVLKLDVRDFQVNYATPKGRPSVVVNVHAVLTRSADRSVAAERTFSQTVAADGDRQADIVRAFTVGVSGVLRDLVEWTSSLGKAAS</sequence>
<dbReference type="Gene3D" id="3.40.50.10610">
    <property type="entry name" value="ABC-type transport auxiliary lipoprotein component"/>
    <property type="match status" value="1"/>
</dbReference>
<dbReference type="InterPro" id="IPR005586">
    <property type="entry name" value="ABC_trans_aux"/>
</dbReference>
<gene>
    <name evidence="2" type="ORF">OCL97_19320</name>
</gene>
<evidence type="ECO:0000259" key="1">
    <source>
        <dbReference type="Pfam" id="PF03886"/>
    </source>
</evidence>
<dbReference type="EMBL" id="JAOTJD010000046">
    <property type="protein sequence ID" value="MFD3266113.1"/>
    <property type="molecule type" value="Genomic_DNA"/>
</dbReference>
<accession>A0ABW6CYZ0</accession>
<dbReference type="PROSITE" id="PS51257">
    <property type="entry name" value="PROKAR_LIPOPROTEIN"/>
    <property type="match status" value="1"/>
</dbReference>
<feature type="domain" description="ABC-type transport auxiliary lipoprotein component" evidence="1">
    <location>
        <begin position="65"/>
        <end position="200"/>
    </location>
</feature>
<reference evidence="2 3" key="1">
    <citation type="submission" date="2022-09" db="EMBL/GenBank/DDBJ databases">
        <title>New species of Phenylobacterium.</title>
        <authorList>
            <person name="Mieszkin S."/>
        </authorList>
    </citation>
    <scope>NUCLEOTIDE SEQUENCE [LARGE SCALE GENOMIC DNA]</scope>
    <source>
        <strain evidence="2 3">HK31-G</strain>
    </source>
</reference>
<dbReference type="RefSeq" id="WP_377371405.1">
    <property type="nucleotide sequence ID" value="NZ_JAOTJD010000046.1"/>
</dbReference>
<dbReference type="Proteomes" id="UP001598130">
    <property type="component" value="Unassembled WGS sequence"/>
</dbReference>
<evidence type="ECO:0000313" key="2">
    <source>
        <dbReference type="EMBL" id="MFD3266113.1"/>
    </source>
</evidence>
<comment type="caution">
    <text evidence="2">The sequence shown here is derived from an EMBL/GenBank/DDBJ whole genome shotgun (WGS) entry which is preliminary data.</text>
</comment>
<keyword evidence="2" id="KW-0449">Lipoprotein</keyword>
<dbReference type="Pfam" id="PF03886">
    <property type="entry name" value="ABC_trans_aux"/>
    <property type="match status" value="1"/>
</dbReference>
<keyword evidence="3" id="KW-1185">Reference proteome</keyword>
<name>A0ABW6CYZ0_9CAUL</name>